<protein>
    <recommendedName>
        <fullName evidence="1">DUF2023 domain-containing protein</fullName>
    </recommendedName>
</protein>
<feature type="domain" description="DUF2023" evidence="1">
    <location>
        <begin position="5"/>
        <end position="104"/>
    </location>
</feature>
<proteinExistence type="predicted"/>
<dbReference type="RefSeq" id="WP_200378075.1">
    <property type="nucleotide sequence ID" value="NZ_NRRU01000014.1"/>
</dbReference>
<dbReference type="InterPro" id="IPR018594">
    <property type="entry name" value="DUF2023"/>
</dbReference>
<gene>
    <name evidence="2" type="ORF">CKO43_05370</name>
</gene>
<dbReference type="EMBL" id="NRRU01000014">
    <property type="protein sequence ID" value="MBK1712205.1"/>
    <property type="molecule type" value="Genomic_DNA"/>
</dbReference>
<organism evidence="2 3">
    <name type="scientific">Rubrivivax gelatinosus</name>
    <name type="common">Rhodocyclus gelatinosus</name>
    <name type="synonym">Rhodopseudomonas gelatinosa</name>
    <dbReference type="NCBI Taxonomy" id="28068"/>
    <lineage>
        <taxon>Bacteria</taxon>
        <taxon>Pseudomonadati</taxon>
        <taxon>Pseudomonadota</taxon>
        <taxon>Betaproteobacteria</taxon>
        <taxon>Burkholderiales</taxon>
        <taxon>Sphaerotilaceae</taxon>
        <taxon>Rubrivivax</taxon>
    </lineage>
</organism>
<reference evidence="2" key="2">
    <citation type="journal article" date="2020" name="Microorganisms">
        <title>Osmotic Adaptation and Compatible Solute Biosynthesis of Phototrophic Bacteria as Revealed from Genome Analyses.</title>
        <authorList>
            <person name="Imhoff J.F."/>
            <person name="Rahn T."/>
            <person name="Kunzel S."/>
            <person name="Keller A."/>
            <person name="Neulinger S.C."/>
        </authorList>
    </citation>
    <scope>NUCLEOTIDE SEQUENCE</scope>
    <source>
        <strain evidence="2">IM 151</strain>
    </source>
</reference>
<accession>A0ABS1DSQ3</accession>
<dbReference type="Gene3D" id="3.30.2190.10">
    <property type="entry name" value="PG1857-like"/>
    <property type="match status" value="1"/>
</dbReference>
<name>A0ABS1DSQ3_RUBGE</name>
<evidence type="ECO:0000313" key="3">
    <source>
        <dbReference type="Proteomes" id="UP001041814"/>
    </source>
</evidence>
<comment type="caution">
    <text evidence="2">The sequence shown here is derived from an EMBL/GenBank/DDBJ whole genome shotgun (WGS) entry which is preliminary data.</text>
</comment>
<dbReference type="Pfam" id="PF09633">
    <property type="entry name" value="DUF2023"/>
    <property type="match status" value="1"/>
</dbReference>
<keyword evidence="3" id="KW-1185">Reference proteome</keyword>
<evidence type="ECO:0000259" key="1">
    <source>
        <dbReference type="Pfam" id="PF09633"/>
    </source>
</evidence>
<sequence>MTALLPQYIYEYRKGVRRLFLFTMTVHEAHAVCRRLERETGIAVHVQAVGESKRNVFFGRRACIEVVRRIVDRPLCALTPEEDFIIGTLLGYDADQQCERFVKRQGLARRPDTDDCPLPEGCGREAQLEGCIPAPAADVARAA</sequence>
<reference evidence="2" key="1">
    <citation type="submission" date="2017-08" db="EMBL/GenBank/DDBJ databases">
        <authorList>
            <person name="Imhoff J.F."/>
            <person name="Rahn T."/>
            <person name="Kuenzel S."/>
            <person name="Neulinger S.C."/>
        </authorList>
    </citation>
    <scope>NUCLEOTIDE SEQUENCE</scope>
    <source>
        <strain evidence="2">IM 151</strain>
    </source>
</reference>
<evidence type="ECO:0000313" key="2">
    <source>
        <dbReference type="EMBL" id="MBK1712205.1"/>
    </source>
</evidence>
<dbReference type="InterPro" id="IPR036780">
    <property type="entry name" value="PG1857-like_sf"/>
</dbReference>
<dbReference type="SUPFAM" id="SSF160448">
    <property type="entry name" value="PG1857-like"/>
    <property type="match status" value="1"/>
</dbReference>
<dbReference type="Proteomes" id="UP001041814">
    <property type="component" value="Unassembled WGS sequence"/>
</dbReference>